<reference evidence="3 4" key="1">
    <citation type="submission" date="2019-03" db="EMBL/GenBank/DDBJ databases">
        <title>Genomic analyses of the natural microbiome of Caenorhabditis elegans.</title>
        <authorList>
            <person name="Samuel B."/>
        </authorList>
    </citation>
    <scope>NUCLEOTIDE SEQUENCE [LARGE SCALE GENOMIC DNA]</scope>
    <source>
        <strain evidence="3 4">JUb89</strain>
    </source>
</reference>
<feature type="region of interest" description="Disordered" evidence="1">
    <location>
        <begin position="25"/>
        <end position="45"/>
    </location>
</feature>
<gene>
    <name evidence="3" type="ORF">EC844_12827</name>
</gene>
<evidence type="ECO:0000256" key="1">
    <source>
        <dbReference type="SAM" id="MobiDB-lite"/>
    </source>
</evidence>
<evidence type="ECO:0000313" key="4">
    <source>
        <dbReference type="Proteomes" id="UP000294963"/>
    </source>
</evidence>
<name>A0A4R1XEI1_ACICA</name>
<proteinExistence type="predicted"/>
<evidence type="ECO:0000256" key="2">
    <source>
        <dbReference type="SAM" id="SignalP"/>
    </source>
</evidence>
<feature type="compositionally biased region" description="Polar residues" evidence="1">
    <location>
        <begin position="25"/>
        <end position="44"/>
    </location>
</feature>
<protein>
    <recommendedName>
        <fullName evidence="5">Lipoprotein</fullName>
    </recommendedName>
</protein>
<sequence length="197" mass="21060">MLKQLLILSGSSVLVVACSNVTISPTTTPSQSERAPTEVQQSPAKPQVMPISVTPMGQALDQAVQALKLGTSHANSGNSLSKATAYLVSYLDLNADGQVDAVVLLQGQEWCGSGGCTLLVFKGMPHEKFELLSKSTVVNTPIYQLSSSRNGWSDLSVYSRGTGQVLMQFNGQAYPLNPSLQTAYQVDAERDQLLQLN</sequence>
<feature type="chain" id="PRO_5020802960" description="Lipoprotein" evidence="2">
    <location>
        <begin position="18"/>
        <end position="197"/>
    </location>
</feature>
<comment type="caution">
    <text evidence="3">The sequence shown here is derived from an EMBL/GenBank/DDBJ whole genome shotgun (WGS) entry which is preliminary data.</text>
</comment>
<accession>A0A4R1XEI1</accession>
<evidence type="ECO:0000313" key="3">
    <source>
        <dbReference type="EMBL" id="TCM61429.1"/>
    </source>
</evidence>
<dbReference type="AlphaFoldDB" id="A0A4R1XEI1"/>
<dbReference type="Proteomes" id="UP000294963">
    <property type="component" value="Unassembled WGS sequence"/>
</dbReference>
<keyword evidence="2" id="KW-0732">Signal</keyword>
<keyword evidence="4" id="KW-1185">Reference proteome</keyword>
<dbReference type="EMBL" id="SLVJ01000028">
    <property type="protein sequence ID" value="TCM61429.1"/>
    <property type="molecule type" value="Genomic_DNA"/>
</dbReference>
<organism evidence="3 4">
    <name type="scientific">Acinetobacter calcoaceticus</name>
    <dbReference type="NCBI Taxonomy" id="471"/>
    <lineage>
        <taxon>Bacteria</taxon>
        <taxon>Pseudomonadati</taxon>
        <taxon>Pseudomonadota</taxon>
        <taxon>Gammaproteobacteria</taxon>
        <taxon>Moraxellales</taxon>
        <taxon>Moraxellaceae</taxon>
        <taxon>Acinetobacter</taxon>
        <taxon>Acinetobacter calcoaceticus/baumannii complex</taxon>
    </lineage>
</organism>
<feature type="signal peptide" evidence="2">
    <location>
        <begin position="1"/>
        <end position="17"/>
    </location>
</feature>
<evidence type="ECO:0008006" key="5">
    <source>
        <dbReference type="Google" id="ProtNLM"/>
    </source>
</evidence>
<dbReference type="PROSITE" id="PS51257">
    <property type="entry name" value="PROKAR_LIPOPROTEIN"/>
    <property type="match status" value="1"/>
</dbReference>